<evidence type="ECO:0008006" key="3">
    <source>
        <dbReference type="Google" id="ProtNLM"/>
    </source>
</evidence>
<proteinExistence type="predicted"/>
<dbReference type="Gramene" id="OE9A109275T1">
    <property type="protein sequence ID" value="OE9A109275C1"/>
    <property type="gene ID" value="OE9A109275"/>
</dbReference>
<evidence type="ECO:0000313" key="2">
    <source>
        <dbReference type="Proteomes" id="UP000594638"/>
    </source>
</evidence>
<evidence type="ECO:0000313" key="1">
    <source>
        <dbReference type="EMBL" id="CAA2968436.1"/>
    </source>
</evidence>
<gene>
    <name evidence="1" type="ORF">OLEA9_A109275</name>
</gene>
<dbReference type="Proteomes" id="UP000594638">
    <property type="component" value="Unassembled WGS sequence"/>
</dbReference>
<accession>A0A8S0QNJ5</accession>
<reference evidence="1 2" key="1">
    <citation type="submission" date="2019-12" db="EMBL/GenBank/DDBJ databases">
        <authorList>
            <person name="Alioto T."/>
            <person name="Alioto T."/>
            <person name="Gomez Garrido J."/>
        </authorList>
    </citation>
    <scope>NUCLEOTIDE SEQUENCE [LARGE SCALE GENOMIC DNA]</scope>
</reference>
<sequence>MIFYFKSSVIGTIQGMITILVRVIPTTGHIIKLRMDEDHYLEIGDDAVHGKEAYAL</sequence>
<comment type="caution">
    <text evidence="1">The sequence shown here is derived from an EMBL/GenBank/DDBJ whole genome shotgun (WGS) entry which is preliminary data.</text>
</comment>
<dbReference type="AlphaFoldDB" id="A0A8S0QNJ5"/>
<name>A0A8S0QNJ5_OLEEU</name>
<protein>
    <recommendedName>
        <fullName evidence="3">Ammonium transporter</fullName>
    </recommendedName>
</protein>
<keyword evidence="2" id="KW-1185">Reference proteome</keyword>
<dbReference type="EMBL" id="CACTIH010001907">
    <property type="protein sequence ID" value="CAA2968436.1"/>
    <property type="molecule type" value="Genomic_DNA"/>
</dbReference>
<organism evidence="1 2">
    <name type="scientific">Olea europaea subsp. europaea</name>
    <dbReference type="NCBI Taxonomy" id="158383"/>
    <lineage>
        <taxon>Eukaryota</taxon>
        <taxon>Viridiplantae</taxon>
        <taxon>Streptophyta</taxon>
        <taxon>Embryophyta</taxon>
        <taxon>Tracheophyta</taxon>
        <taxon>Spermatophyta</taxon>
        <taxon>Magnoliopsida</taxon>
        <taxon>eudicotyledons</taxon>
        <taxon>Gunneridae</taxon>
        <taxon>Pentapetalae</taxon>
        <taxon>asterids</taxon>
        <taxon>lamiids</taxon>
        <taxon>Lamiales</taxon>
        <taxon>Oleaceae</taxon>
        <taxon>Oleeae</taxon>
        <taxon>Olea</taxon>
    </lineage>
</organism>